<sequence>MIKKLILGVSLVSILGLSTAIEAKTFKIATIVPDGTTWMKKIRAGASLIKKETNGRVKFKFYTGGVMGSSQSILKKMRIGQLHGGALTGGGLATVYPDIQIYSLPFLFHDFAEVDYVRKTMDPMIMAGLDANGLKGLGLSEGGFAYFMSNNKIRSVDDLIRLKNWLPAGDQISQTVYEAAGISPVPLALSDVYTGLQTGLIDTVASNPTSAIAFQWHTKVKYVTDIPLIYLVGTFVMDKKAFGKIKPEDQAIVAKVMGDVFKELDTLNRKDNMQARVALKHQGIEFIHLTSAEEKHWQEIADKSIVILKEKKLYTEKMYSVLTGLLQEYRKKKN</sequence>
<dbReference type="GO" id="GO:0055085">
    <property type="term" value="P:transmembrane transport"/>
    <property type="evidence" value="ECO:0007669"/>
    <property type="project" value="InterPro"/>
</dbReference>
<evidence type="ECO:0000256" key="1">
    <source>
        <dbReference type="ARBA" id="ARBA00009023"/>
    </source>
</evidence>
<comment type="similarity">
    <text evidence="1">Belongs to the bacterial solute-binding protein 7 family.</text>
</comment>
<dbReference type="AlphaFoldDB" id="A0A3B1ARJ6"/>
<keyword evidence="2" id="KW-0813">Transport</keyword>
<protein>
    <submittedName>
        <fullName evidence="4">TRAP-type C4-dicarboxylate transport system, periplasmic component</fullName>
    </submittedName>
</protein>
<dbReference type="NCBIfam" id="NF037995">
    <property type="entry name" value="TRAP_S1"/>
    <property type="match status" value="1"/>
</dbReference>
<evidence type="ECO:0000256" key="3">
    <source>
        <dbReference type="ARBA" id="ARBA00022729"/>
    </source>
</evidence>
<evidence type="ECO:0000256" key="2">
    <source>
        <dbReference type="ARBA" id="ARBA00022448"/>
    </source>
</evidence>
<dbReference type="InterPro" id="IPR018389">
    <property type="entry name" value="DctP_fam"/>
</dbReference>
<evidence type="ECO:0000313" key="4">
    <source>
        <dbReference type="EMBL" id="VAW96594.1"/>
    </source>
</evidence>
<dbReference type="EMBL" id="UOFR01000039">
    <property type="protein sequence ID" value="VAW96594.1"/>
    <property type="molecule type" value="Genomic_DNA"/>
</dbReference>
<dbReference type="Pfam" id="PF03480">
    <property type="entry name" value="DctP"/>
    <property type="match status" value="1"/>
</dbReference>
<organism evidence="4">
    <name type="scientific">hydrothermal vent metagenome</name>
    <dbReference type="NCBI Taxonomy" id="652676"/>
    <lineage>
        <taxon>unclassified sequences</taxon>
        <taxon>metagenomes</taxon>
        <taxon>ecological metagenomes</taxon>
    </lineage>
</organism>
<keyword evidence="3" id="KW-0732">Signal</keyword>
<dbReference type="CDD" id="cd13670">
    <property type="entry name" value="PBP2_TRAP_Tp0957_like"/>
    <property type="match status" value="1"/>
</dbReference>
<proteinExistence type="inferred from homology"/>
<dbReference type="InterPro" id="IPR038404">
    <property type="entry name" value="TRAP_DctP_sf"/>
</dbReference>
<name>A0A3B1ARJ6_9ZZZZ</name>
<dbReference type="Gene3D" id="3.40.190.170">
    <property type="entry name" value="Bacterial extracellular solute-binding protein, family 7"/>
    <property type="match status" value="1"/>
</dbReference>
<reference evidence="4" key="1">
    <citation type="submission" date="2018-06" db="EMBL/GenBank/DDBJ databases">
        <authorList>
            <person name="Zhirakovskaya E."/>
        </authorList>
    </citation>
    <scope>NUCLEOTIDE SEQUENCE</scope>
</reference>
<dbReference type="PANTHER" id="PTHR33376">
    <property type="match status" value="1"/>
</dbReference>
<dbReference type="PANTHER" id="PTHR33376:SF7">
    <property type="entry name" value="C4-DICARBOXYLATE-BINDING PROTEIN DCTB"/>
    <property type="match status" value="1"/>
</dbReference>
<accession>A0A3B1ARJ6</accession>
<gene>
    <name evidence="4" type="ORF">MNBD_GAMMA21-463</name>
</gene>